<reference evidence="1 2" key="1">
    <citation type="journal article" date="2022" name="Plant J.">
        <title>Chromosome-level genome of Camellia lanceoleosa provides a valuable resource for understanding genome evolution and self-incompatibility.</title>
        <authorList>
            <person name="Gong W."/>
            <person name="Xiao S."/>
            <person name="Wang L."/>
            <person name="Liao Z."/>
            <person name="Chang Y."/>
            <person name="Mo W."/>
            <person name="Hu G."/>
            <person name="Li W."/>
            <person name="Zhao G."/>
            <person name="Zhu H."/>
            <person name="Hu X."/>
            <person name="Ji K."/>
            <person name="Xiang X."/>
            <person name="Song Q."/>
            <person name="Yuan D."/>
            <person name="Jin S."/>
            <person name="Zhang L."/>
        </authorList>
    </citation>
    <scope>NUCLEOTIDE SEQUENCE [LARGE SCALE GENOMIC DNA]</scope>
    <source>
        <strain evidence="1">SQ_2022a</strain>
    </source>
</reference>
<dbReference type="Proteomes" id="UP001060215">
    <property type="component" value="Chromosome 11"/>
</dbReference>
<evidence type="ECO:0000313" key="1">
    <source>
        <dbReference type="EMBL" id="KAI7983624.1"/>
    </source>
</evidence>
<dbReference type="EMBL" id="CM045768">
    <property type="protein sequence ID" value="KAI7983624.1"/>
    <property type="molecule type" value="Genomic_DNA"/>
</dbReference>
<comment type="caution">
    <text evidence="1">The sequence shown here is derived from an EMBL/GenBank/DDBJ whole genome shotgun (WGS) entry which is preliminary data.</text>
</comment>
<evidence type="ECO:0000313" key="2">
    <source>
        <dbReference type="Proteomes" id="UP001060215"/>
    </source>
</evidence>
<name>A0ACC0F583_9ERIC</name>
<sequence>MRLVKEKTDADSWPTIKGRWDGGISPIPNGVILVEELKPKQVSDKLFDDEDETEGILDNKNNSNSQLQYSTTKIWGVLIQAKGLNGTACYILKTCRVKNFLGFCTHFCLLRVECFVDNAKTQLKKLWLQR</sequence>
<accession>A0ACC0F583</accession>
<keyword evidence="2" id="KW-1185">Reference proteome</keyword>
<proteinExistence type="predicted"/>
<organism evidence="1 2">
    <name type="scientific">Camellia lanceoleosa</name>
    <dbReference type="NCBI Taxonomy" id="1840588"/>
    <lineage>
        <taxon>Eukaryota</taxon>
        <taxon>Viridiplantae</taxon>
        <taxon>Streptophyta</taxon>
        <taxon>Embryophyta</taxon>
        <taxon>Tracheophyta</taxon>
        <taxon>Spermatophyta</taxon>
        <taxon>Magnoliopsida</taxon>
        <taxon>eudicotyledons</taxon>
        <taxon>Gunneridae</taxon>
        <taxon>Pentapetalae</taxon>
        <taxon>asterids</taxon>
        <taxon>Ericales</taxon>
        <taxon>Theaceae</taxon>
        <taxon>Camellia</taxon>
    </lineage>
</organism>
<gene>
    <name evidence="1" type="ORF">LOK49_LG15G02128</name>
</gene>
<protein>
    <submittedName>
        <fullName evidence="1">Uncharacterized protein</fullName>
    </submittedName>
</protein>